<feature type="transmembrane region" description="Helical" evidence="5">
    <location>
        <begin position="157"/>
        <end position="186"/>
    </location>
</feature>
<feature type="transmembrane region" description="Helical" evidence="5">
    <location>
        <begin position="198"/>
        <end position="215"/>
    </location>
</feature>
<keyword evidence="5" id="KW-0813">Transport</keyword>
<feature type="transmembrane region" description="Helical" evidence="5">
    <location>
        <begin position="113"/>
        <end position="137"/>
    </location>
</feature>
<dbReference type="EMBL" id="CP093442">
    <property type="protein sequence ID" value="UOF00447.1"/>
    <property type="molecule type" value="Genomic_DNA"/>
</dbReference>
<comment type="subunit">
    <text evidence="5">Forms a complex with TatA.</text>
</comment>
<keyword evidence="5" id="KW-0653">Protein transport</keyword>
<evidence type="ECO:0000256" key="2">
    <source>
        <dbReference type="ARBA" id="ARBA00022692"/>
    </source>
</evidence>
<protein>
    <recommendedName>
        <fullName evidence="5">Sec-independent protein translocase protein TatC</fullName>
    </recommendedName>
</protein>
<proteinExistence type="inferred from homology"/>
<accession>A0ABY4C681</accession>
<evidence type="ECO:0000256" key="1">
    <source>
        <dbReference type="ARBA" id="ARBA00004141"/>
    </source>
</evidence>
<dbReference type="InterPro" id="IPR002033">
    <property type="entry name" value="TatC"/>
</dbReference>
<organism evidence="6 7">
    <name type="scientific">Bdellovibrio reynosensis</name>
    <dbReference type="NCBI Taxonomy" id="2835041"/>
    <lineage>
        <taxon>Bacteria</taxon>
        <taxon>Pseudomonadati</taxon>
        <taxon>Bdellovibrionota</taxon>
        <taxon>Bdellovibrionia</taxon>
        <taxon>Bdellovibrionales</taxon>
        <taxon>Pseudobdellovibrionaceae</taxon>
        <taxon>Bdellovibrio</taxon>
    </lineage>
</organism>
<feature type="transmembrane region" description="Helical" evidence="5">
    <location>
        <begin position="71"/>
        <end position="92"/>
    </location>
</feature>
<keyword evidence="4 5" id="KW-0472">Membrane</keyword>
<gene>
    <name evidence="5 6" type="primary">tatC</name>
    <name evidence="6" type="ORF">MNR06_12135</name>
</gene>
<keyword evidence="5" id="KW-1003">Cell membrane</keyword>
<dbReference type="PRINTS" id="PR01840">
    <property type="entry name" value="TATCFAMILY"/>
</dbReference>
<evidence type="ECO:0000256" key="3">
    <source>
        <dbReference type="ARBA" id="ARBA00022989"/>
    </source>
</evidence>
<comment type="subcellular location">
    <subcellularLocation>
        <location evidence="5">Cell membrane</location>
        <topology evidence="5">Multi-pass membrane protein</topology>
    </subcellularLocation>
    <subcellularLocation>
        <location evidence="1">Membrane</location>
        <topology evidence="1">Multi-pass membrane protein</topology>
    </subcellularLocation>
</comment>
<dbReference type="Pfam" id="PF00902">
    <property type="entry name" value="TatC"/>
    <property type="match status" value="1"/>
</dbReference>
<reference evidence="6" key="1">
    <citation type="submission" date="2022-03" db="EMBL/GenBank/DDBJ databases">
        <title>Genome Identification and Characterization of new species Bdellovibrio reynosense LBG001 sp. nov. from a Mexico soil sample.</title>
        <authorList>
            <person name="Camilli A."/>
            <person name="Ajao Y."/>
            <person name="Guo X."/>
        </authorList>
    </citation>
    <scope>NUCLEOTIDE SEQUENCE</scope>
    <source>
        <strain evidence="6">LBG001</strain>
    </source>
</reference>
<comment type="function">
    <text evidence="5">Part of the twin-arginine translocation (Tat) system that transports large folded proteins containing a characteristic twin-arginine motif in their signal peptide across membranes.</text>
</comment>
<dbReference type="NCBIfam" id="TIGR00945">
    <property type="entry name" value="tatC"/>
    <property type="match status" value="1"/>
</dbReference>
<dbReference type="PANTHER" id="PTHR30371">
    <property type="entry name" value="SEC-INDEPENDENT PROTEIN TRANSLOCASE PROTEIN TATC"/>
    <property type="match status" value="1"/>
</dbReference>
<keyword evidence="3 5" id="KW-1133">Transmembrane helix</keyword>
<evidence type="ECO:0000313" key="6">
    <source>
        <dbReference type="EMBL" id="UOF00447.1"/>
    </source>
</evidence>
<evidence type="ECO:0000256" key="5">
    <source>
        <dbReference type="HAMAP-Rule" id="MF_00902"/>
    </source>
</evidence>
<dbReference type="RefSeq" id="WP_243536399.1">
    <property type="nucleotide sequence ID" value="NZ_CP093442.1"/>
</dbReference>
<evidence type="ECO:0000256" key="4">
    <source>
        <dbReference type="ARBA" id="ARBA00023136"/>
    </source>
</evidence>
<keyword evidence="2 5" id="KW-0812">Transmembrane</keyword>
<keyword evidence="5" id="KW-0811">Translocation</keyword>
<feature type="transmembrane region" description="Helical" evidence="5">
    <location>
        <begin position="221"/>
        <end position="239"/>
    </location>
</feature>
<evidence type="ECO:0000313" key="7">
    <source>
        <dbReference type="Proteomes" id="UP000830116"/>
    </source>
</evidence>
<sequence>MRSEELDSRAQSLYEHLAELRKRLINCVLILLVATCVCYYFSEQIFNFVRAPIAPYLPGGGLIYTGPMDKFVAHLKLSVVCAILVSCPFWLYQVWKFVAPGLYQKEKSYTFGFILSGTILFFLGTMFSYYIALPMAFEFLMSFGGTTDKPMISIEAYMGFFTQMCLMFGVAFELPLIIVILGMIGLVSQKFLRQNRRYAVMILAIVSAIITPPDLLSMSLMLVPMVLLYEISVIIVGIFEKKRTASINERE</sequence>
<dbReference type="HAMAP" id="MF_00902">
    <property type="entry name" value="TatC"/>
    <property type="match status" value="1"/>
</dbReference>
<keyword evidence="7" id="KW-1185">Reference proteome</keyword>
<dbReference type="PANTHER" id="PTHR30371:SF0">
    <property type="entry name" value="SEC-INDEPENDENT PROTEIN TRANSLOCASE PROTEIN TATC, CHLOROPLASTIC-RELATED"/>
    <property type="match status" value="1"/>
</dbReference>
<comment type="similarity">
    <text evidence="5">Belongs to the TatC family.</text>
</comment>
<feature type="transmembrane region" description="Helical" evidence="5">
    <location>
        <begin position="24"/>
        <end position="42"/>
    </location>
</feature>
<dbReference type="Proteomes" id="UP000830116">
    <property type="component" value="Chromosome"/>
</dbReference>
<name>A0ABY4C681_9BACT</name>